<proteinExistence type="predicted"/>
<dbReference type="EMBL" id="SRXT01000005">
    <property type="protein sequence ID" value="TGX52767.1"/>
    <property type="molecule type" value="Genomic_DNA"/>
</dbReference>
<keyword evidence="2" id="KW-1185">Reference proteome</keyword>
<evidence type="ECO:0000313" key="2">
    <source>
        <dbReference type="Proteomes" id="UP000306147"/>
    </source>
</evidence>
<dbReference type="RefSeq" id="WP_135964473.1">
    <property type="nucleotide sequence ID" value="NZ_SRXT01000005.1"/>
</dbReference>
<sequence length="70" mass="7786">MMRANICPKCQSAMAEGFVAAERGGVQNVSSWLAGVPRKTWFGVRSTGKRLEISTWRCQRCGFLESYARG</sequence>
<dbReference type="Proteomes" id="UP000306147">
    <property type="component" value="Unassembled WGS sequence"/>
</dbReference>
<organism evidence="1 2">
    <name type="scientific">Sphingomonas gei</name>
    <dbReference type="NCBI Taxonomy" id="1395960"/>
    <lineage>
        <taxon>Bacteria</taxon>
        <taxon>Pseudomonadati</taxon>
        <taxon>Pseudomonadota</taxon>
        <taxon>Alphaproteobacteria</taxon>
        <taxon>Sphingomonadales</taxon>
        <taxon>Sphingomonadaceae</taxon>
        <taxon>Sphingomonas</taxon>
    </lineage>
</organism>
<dbReference type="AlphaFoldDB" id="A0A4S1XB91"/>
<gene>
    <name evidence="1" type="ORF">E5A73_14085</name>
</gene>
<evidence type="ECO:0000313" key="1">
    <source>
        <dbReference type="EMBL" id="TGX52767.1"/>
    </source>
</evidence>
<protein>
    <submittedName>
        <fullName evidence="1">Uncharacterized protein</fullName>
    </submittedName>
</protein>
<dbReference type="OrthoDB" id="7573292at2"/>
<comment type="caution">
    <text evidence="1">The sequence shown here is derived from an EMBL/GenBank/DDBJ whole genome shotgun (WGS) entry which is preliminary data.</text>
</comment>
<name>A0A4S1XB91_9SPHN</name>
<reference evidence="1 2" key="1">
    <citation type="submission" date="2019-04" db="EMBL/GenBank/DDBJ databases">
        <title>Sphingomonas psychrotolerans sp. nov., isolated from soil in the Tianshan Mountains, Xinjiang, China.</title>
        <authorList>
            <person name="Luo Y."/>
            <person name="Sheng H."/>
        </authorList>
    </citation>
    <scope>NUCLEOTIDE SEQUENCE [LARGE SCALE GENOMIC DNA]</scope>
    <source>
        <strain evidence="1 2">ZFGT-11</strain>
    </source>
</reference>
<accession>A0A4S1XB91</accession>